<comment type="caution">
    <text evidence="5">The sequence shown here is derived from an EMBL/GenBank/DDBJ whole genome shotgun (WGS) entry which is preliminary data.</text>
</comment>
<dbReference type="SUPFAM" id="SSF111369">
    <property type="entry name" value="HlyD-like secretion proteins"/>
    <property type="match status" value="1"/>
</dbReference>
<dbReference type="Gene3D" id="2.40.50.100">
    <property type="match status" value="1"/>
</dbReference>
<dbReference type="InterPro" id="IPR058647">
    <property type="entry name" value="BSH_CzcB-like"/>
</dbReference>
<feature type="domain" description="CzcB-like barrel-sandwich hybrid" evidence="3">
    <location>
        <begin position="68"/>
        <end position="189"/>
    </location>
</feature>
<reference evidence="6" key="1">
    <citation type="journal article" date="2019" name="Int. J. Syst. Evol. Microbiol.">
        <title>The Global Catalogue of Microorganisms (GCM) 10K type strain sequencing project: providing services to taxonomists for standard genome sequencing and annotation.</title>
        <authorList>
            <consortium name="The Broad Institute Genomics Platform"/>
            <consortium name="The Broad Institute Genome Sequencing Center for Infectious Disease"/>
            <person name="Wu L."/>
            <person name="Ma J."/>
        </authorList>
    </citation>
    <scope>NUCLEOTIDE SEQUENCE [LARGE SCALE GENOMIC DNA]</scope>
    <source>
        <strain evidence="6">CCUG 55250</strain>
    </source>
</reference>
<sequence length="346" mass="37510">MKRSKLYFFLTTSLFLGGCQSKTTPTDAPETAKAIPVVTSRISQTNATRDISISGNIEGSKTVRLGFMVAGKINYIAADEGQFVRKGQLLASLDPTNYGIAKEMADVQVNQVTDEYNRLKLMRERNSLSESDFAKVNFGLQQAQAQQQLQAKNLSDTKLYAPISGVMLKKLAEVGEITGVGTPLFVISDISRVNVNAFIPENELHNIKLGQAATVLVSSLNETFTGKITEVGSAADVTSRAFTVKIELPNPKQLIRPGMIAEVKLASNQKAEMLTLPAEAVLHDLDNQSYVFVVDSARQKAFKRKVSVGQLINNQIEITSGLNANEVVVTGGQQKLSDGTLISLTN</sequence>
<evidence type="ECO:0000256" key="1">
    <source>
        <dbReference type="ARBA" id="ARBA00009477"/>
    </source>
</evidence>
<evidence type="ECO:0000313" key="5">
    <source>
        <dbReference type="EMBL" id="MFC5412167.1"/>
    </source>
</evidence>
<feature type="domain" description="CusB-like beta-barrel" evidence="2">
    <location>
        <begin position="195"/>
        <end position="268"/>
    </location>
</feature>
<dbReference type="InterPro" id="IPR006143">
    <property type="entry name" value="RND_pump_MFP"/>
</dbReference>
<dbReference type="Pfam" id="PF25954">
    <property type="entry name" value="Beta-barrel_RND_2"/>
    <property type="match status" value="1"/>
</dbReference>
<evidence type="ECO:0000259" key="2">
    <source>
        <dbReference type="Pfam" id="PF25954"/>
    </source>
</evidence>
<organism evidence="5 6">
    <name type="scientific">Larkinella bovis</name>
    <dbReference type="NCBI Taxonomy" id="683041"/>
    <lineage>
        <taxon>Bacteria</taxon>
        <taxon>Pseudomonadati</taxon>
        <taxon>Bacteroidota</taxon>
        <taxon>Cytophagia</taxon>
        <taxon>Cytophagales</taxon>
        <taxon>Spirosomataceae</taxon>
        <taxon>Larkinella</taxon>
    </lineage>
</organism>
<dbReference type="Pfam" id="PF25973">
    <property type="entry name" value="BSH_CzcB"/>
    <property type="match status" value="1"/>
</dbReference>
<dbReference type="Gene3D" id="2.40.420.20">
    <property type="match status" value="1"/>
</dbReference>
<comment type="similarity">
    <text evidence="1">Belongs to the membrane fusion protein (MFP) (TC 8.A.1) family.</text>
</comment>
<dbReference type="PANTHER" id="PTHR30469">
    <property type="entry name" value="MULTIDRUG RESISTANCE PROTEIN MDTA"/>
    <property type="match status" value="1"/>
</dbReference>
<dbReference type="NCBIfam" id="TIGR01730">
    <property type="entry name" value="RND_mfp"/>
    <property type="match status" value="1"/>
</dbReference>
<feature type="domain" description="YknX-like C-terminal permuted SH3-like" evidence="4">
    <location>
        <begin position="274"/>
        <end position="342"/>
    </location>
</feature>
<evidence type="ECO:0000259" key="3">
    <source>
        <dbReference type="Pfam" id="PF25973"/>
    </source>
</evidence>
<gene>
    <name evidence="5" type="ORF">ACFPMF_22770</name>
</gene>
<name>A0ABW0IJ17_9BACT</name>
<dbReference type="RefSeq" id="WP_379849403.1">
    <property type="nucleotide sequence ID" value="NZ_JBHSMA010000010.1"/>
</dbReference>
<dbReference type="InterPro" id="IPR058637">
    <property type="entry name" value="YknX-like_C"/>
</dbReference>
<proteinExistence type="inferred from homology"/>
<dbReference type="Pfam" id="PF25989">
    <property type="entry name" value="YknX_C"/>
    <property type="match status" value="1"/>
</dbReference>
<protein>
    <submittedName>
        <fullName evidence="5">Efflux RND transporter periplasmic adaptor subunit</fullName>
    </submittedName>
</protein>
<dbReference type="Proteomes" id="UP001596106">
    <property type="component" value="Unassembled WGS sequence"/>
</dbReference>
<evidence type="ECO:0000259" key="4">
    <source>
        <dbReference type="Pfam" id="PF25989"/>
    </source>
</evidence>
<keyword evidence="6" id="KW-1185">Reference proteome</keyword>
<dbReference type="PROSITE" id="PS51257">
    <property type="entry name" value="PROKAR_LIPOPROTEIN"/>
    <property type="match status" value="1"/>
</dbReference>
<dbReference type="InterPro" id="IPR058792">
    <property type="entry name" value="Beta-barrel_RND_2"/>
</dbReference>
<dbReference type="EMBL" id="JBHSMA010000010">
    <property type="protein sequence ID" value="MFC5412167.1"/>
    <property type="molecule type" value="Genomic_DNA"/>
</dbReference>
<dbReference type="Gene3D" id="2.40.30.170">
    <property type="match status" value="1"/>
</dbReference>
<accession>A0ABW0IJ17</accession>
<evidence type="ECO:0000313" key="6">
    <source>
        <dbReference type="Proteomes" id="UP001596106"/>
    </source>
</evidence>